<organism evidence="2 3">
    <name type="scientific">Massilia pinisoli</name>
    <dbReference type="NCBI Taxonomy" id="1772194"/>
    <lineage>
        <taxon>Bacteria</taxon>
        <taxon>Pseudomonadati</taxon>
        <taxon>Pseudomonadota</taxon>
        <taxon>Betaproteobacteria</taxon>
        <taxon>Burkholderiales</taxon>
        <taxon>Oxalobacteraceae</taxon>
        <taxon>Telluria group</taxon>
        <taxon>Massilia</taxon>
    </lineage>
</organism>
<proteinExistence type="predicted"/>
<protein>
    <submittedName>
        <fullName evidence="2">FixH family protein</fullName>
    </submittedName>
</protein>
<feature type="transmembrane region" description="Helical" evidence="1">
    <location>
        <begin position="20"/>
        <end position="41"/>
    </location>
</feature>
<gene>
    <name evidence="2" type="ORF">NX784_02880</name>
</gene>
<reference evidence="2 3" key="1">
    <citation type="submission" date="2022-08" db="EMBL/GenBank/DDBJ databases">
        <title>Reclassification of Massilia species as members of the genera Telluria, Duganella, Pseudoduganella, Mokoshia gen. nov. and Zemynaea gen. nov. using orthogonal and non-orthogonal genome-based approaches.</title>
        <authorList>
            <person name="Bowman J.P."/>
        </authorList>
    </citation>
    <scope>NUCLEOTIDE SEQUENCE [LARGE SCALE GENOMIC DNA]</scope>
    <source>
        <strain evidence="2 3">JCM 31316</strain>
    </source>
</reference>
<dbReference type="EMBL" id="JANUGW010000002">
    <property type="protein sequence ID" value="MCS0580525.1"/>
    <property type="molecule type" value="Genomic_DNA"/>
</dbReference>
<evidence type="ECO:0000256" key="1">
    <source>
        <dbReference type="SAM" id="Phobius"/>
    </source>
</evidence>
<dbReference type="Pfam" id="PF05751">
    <property type="entry name" value="FixH"/>
    <property type="match status" value="1"/>
</dbReference>
<dbReference type="Proteomes" id="UP001204151">
    <property type="component" value="Unassembled WGS sequence"/>
</dbReference>
<accession>A0ABT1ZKT8</accession>
<keyword evidence="1" id="KW-1133">Transmembrane helix</keyword>
<dbReference type="RefSeq" id="WP_258815193.1">
    <property type="nucleotide sequence ID" value="NZ_JANUGW010000002.1"/>
</dbReference>
<keyword evidence="1" id="KW-0472">Membrane</keyword>
<evidence type="ECO:0000313" key="3">
    <source>
        <dbReference type="Proteomes" id="UP001204151"/>
    </source>
</evidence>
<keyword evidence="3" id="KW-1185">Reference proteome</keyword>
<evidence type="ECO:0000313" key="2">
    <source>
        <dbReference type="EMBL" id="MCS0580525.1"/>
    </source>
</evidence>
<sequence>MHATTTTDGARPWYTHRWPWFLMLGPATVLVGGAYVTWLAVGHPDALVVDDYYKQGKAINQDLRRDRAATALGLSLHADYDPRSGRLSGRLAGKAAGPVAPFTIYLAHPTLPQRDLRVFVRPAADGTFAVALPALERTHWQVVVEGSLRDWRLAKGWDGAAPLTIVADAP</sequence>
<comment type="caution">
    <text evidence="2">The sequence shown here is derived from an EMBL/GenBank/DDBJ whole genome shotgun (WGS) entry which is preliminary data.</text>
</comment>
<keyword evidence="1" id="KW-0812">Transmembrane</keyword>
<dbReference type="InterPro" id="IPR008620">
    <property type="entry name" value="FixH"/>
</dbReference>
<name>A0ABT1ZKT8_9BURK</name>